<evidence type="ECO:0000259" key="1">
    <source>
        <dbReference type="PROSITE" id="PS51384"/>
    </source>
</evidence>
<organism evidence="2 3">
    <name type="scientific">Cryomorpha ignava</name>
    <dbReference type="NCBI Taxonomy" id="101383"/>
    <lineage>
        <taxon>Bacteria</taxon>
        <taxon>Pseudomonadati</taxon>
        <taxon>Bacteroidota</taxon>
        <taxon>Flavobacteriia</taxon>
        <taxon>Flavobacteriales</taxon>
        <taxon>Cryomorphaceae</taxon>
        <taxon>Cryomorpha</taxon>
    </lineage>
</organism>
<evidence type="ECO:0000313" key="2">
    <source>
        <dbReference type="EMBL" id="NEN23205.1"/>
    </source>
</evidence>
<dbReference type="InterPro" id="IPR017927">
    <property type="entry name" value="FAD-bd_FR_type"/>
</dbReference>
<dbReference type="InterPro" id="IPR039261">
    <property type="entry name" value="FNR_nucleotide-bd"/>
</dbReference>
<dbReference type="Gene3D" id="2.40.30.10">
    <property type="entry name" value="Translation factors"/>
    <property type="match status" value="1"/>
</dbReference>
<dbReference type="PANTHER" id="PTHR47354:SF5">
    <property type="entry name" value="PROTEIN RFBI"/>
    <property type="match status" value="1"/>
</dbReference>
<name>A0A7K3WR64_9FLAO</name>
<keyword evidence="3" id="KW-1185">Reference proteome</keyword>
<dbReference type="RefSeq" id="WP_163284195.1">
    <property type="nucleotide sequence ID" value="NZ_JAAGVY010000009.1"/>
</dbReference>
<dbReference type="InterPro" id="IPR050415">
    <property type="entry name" value="MRET"/>
</dbReference>
<dbReference type="AlphaFoldDB" id="A0A7K3WR64"/>
<dbReference type="InterPro" id="IPR017938">
    <property type="entry name" value="Riboflavin_synthase-like_b-brl"/>
</dbReference>
<dbReference type="InterPro" id="IPR001433">
    <property type="entry name" value="OxRdtase_FAD/NAD-bd"/>
</dbReference>
<dbReference type="PROSITE" id="PS51384">
    <property type="entry name" value="FAD_FR"/>
    <property type="match status" value="1"/>
</dbReference>
<accession>A0A7K3WR64</accession>
<dbReference type="GO" id="GO:0016491">
    <property type="term" value="F:oxidoreductase activity"/>
    <property type="evidence" value="ECO:0007669"/>
    <property type="project" value="InterPro"/>
</dbReference>
<reference evidence="2 3" key="1">
    <citation type="submission" date="2020-02" db="EMBL/GenBank/DDBJ databases">
        <title>Out from the shadows clarifying the taxonomy of the family Cryomorphaceae and related taxa by utilizing the GTDB taxonomic framework.</title>
        <authorList>
            <person name="Bowman J.P."/>
        </authorList>
    </citation>
    <scope>NUCLEOTIDE SEQUENCE [LARGE SCALE GENOMIC DNA]</scope>
    <source>
        <strain evidence="2 3">QSSC 1-22</strain>
    </source>
</reference>
<dbReference type="SUPFAM" id="SSF52343">
    <property type="entry name" value="Ferredoxin reductase-like, C-terminal NADP-linked domain"/>
    <property type="match status" value="1"/>
</dbReference>
<dbReference type="Pfam" id="PF00970">
    <property type="entry name" value="FAD_binding_6"/>
    <property type="match status" value="1"/>
</dbReference>
<protein>
    <submittedName>
        <fullName evidence="2">Flavodoxin reductase</fullName>
    </submittedName>
</protein>
<dbReference type="Proteomes" id="UP000486602">
    <property type="component" value="Unassembled WGS sequence"/>
</dbReference>
<dbReference type="InterPro" id="IPR008333">
    <property type="entry name" value="Cbr1-like_FAD-bd_dom"/>
</dbReference>
<sequence length="224" mass="25241">MSNLDYTVEIQQKENLTHDVVRLRLERPEGFEFTPGQAIEVNIKDSAVILEDSPFTLTGRHGQNNLELIFKVYASHEGTTLALSECRVGDKLTITKPFDTFKYKSPGTFIAGGTGITPFVAILRQLNQDGKIDGNELIFANKKVDDIFLKDELHRYLGDNLSIVLSKQNSKTYYYGRVDNAFLKENVKIKNHQFYLCGPQGFSESIKGHLIDLGADASKIMVEY</sequence>
<proteinExistence type="predicted"/>
<dbReference type="PRINTS" id="PR00410">
    <property type="entry name" value="PHEHYDRXLASE"/>
</dbReference>
<dbReference type="EMBL" id="JAAGVY010000009">
    <property type="protein sequence ID" value="NEN23205.1"/>
    <property type="molecule type" value="Genomic_DNA"/>
</dbReference>
<dbReference type="SUPFAM" id="SSF63380">
    <property type="entry name" value="Riboflavin synthase domain-like"/>
    <property type="match status" value="1"/>
</dbReference>
<comment type="caution">
    <text evidence="2">The sequence shown here is derived from an EMBL/GenBank/DDBJ whole genome shotgun (WGS) entry which is preliminary data.</text>
</comment>
<dbReference type="PANTHER" id="PTHR47354">
    <property type="entry name" value="NADH OXIDOREDUCTASE HCR"/>
    <property type="match status" value="1"/>
</dbReference>
<feature type="domain" description="FAD-binding FR-type" evidence="1">
    <location>
        <begin position="3"/>
        <end position="104"/>
    </location>
</feature>
<dbReference type="Pfam" id="PF00175">
    <property type="entry name" value="NAD_binding_1"/>
    <property type="match status" value="1"/>
</dbReference>
<gene>
    <name evidence="2" type="ORF">G3O08_06795</name>
</gene>
<dbReference type="Gene3D" id="3.40.50.80">
    <property type="entry name" value="Nucleotide-binding domain of ferredoxin-NADP reductase (FNR) module"/>
    <property type="match status" value="1"/>
</dbReference>
<evidence type="ECO:0000313" key="3">
    <source>
        <dbReference type="Proteomes" id="UP000486602"/>
    </source>
</evidence>